<dbReference type="STRING" id="282301.A0A267FMS0"/>
<keyword evidence="6" id="KW-1185">Reference proteome</keyword>
<dbReference type="Proteomes" id="UP000215902">
    <property type="component" value="Unassembled WGS sequence"/>
</dbReference>
<feature type="region of interest" description="Disordered" evidence="3">
    <location>
        <begin position="495"/>
        <end position="524"/>
    </location>
</feature>
<feature type="compositionally biased region" description="Polar residues" evidence="3">
    <location>
        <begin position="417"/>
        <end position="428"/>
    </location>
</feature>
<feature type="compositionally biased region" description="Basic and acidic residues" evidence="3">
    <location>
        <begin position="163"/>
        <end position="172"/>
    </location>
</feature>
<dbReference type="InterPro" id="IPR005491">
    <property type="entry name" value="ENT_dom"/>
</dbReference>
<keyword evidence="2" id="KW-0539">Nucleus</keyword>
<dbReference type="AlphaFoldDB" id="A0A267FMS0"/>
<reference evidence="5 6" key="1">
    <citation type="submission" date="2017-06" db="EMBL/GenBank/DDBJ databases">
        <title>A platform for efficient transgenesis in Macrostomum lignano, a flatworm model organism for stem cell research.</title>
        <authorList>
            <person name="Berezikov E."/>
        </authorList>
    </citation>
    <scope>NUCLEOTIDE SEQUENCE [LARGE SCALE GENOMIC DNA]</scope>
    <source>
        <strain evidence="5">DV1</strain>
        <tissue evidence="5">Whole organism</tissue>
    </source>
</reference>
<dbReference type="GO" id="GO:0005654">
    <property type="term" value="C:nucleoplasm"/>
    <property type="evidence" value="ECO:0007669"/>
    <property type="project" value="TreeGrafter"/>
</dbReference>
<feature type="compositionally biased region" description="Pro residues" evidence="3">
    <location>
        <begin position="504"/>
        <end position="518"/>
    </location>
</feature>
<dbReference type="SMART" id="SM01191">
    <property type="entry name" value="ENT"/>
    <property type="match status" value="1"/>
</dbReference>
<feature type="non-terminal residue" evidence="5">
    <location>
        <position position="1"/>
    </location>
</feature>
<sequence>IILSMLNNALKACGSGSSGPSLLDLTREECLGLLRRKELRLYGDAVSVMRAQGALTEAKRDLLRGLRAALGVSETRHRCECRRAALDEELSAIADWVFGRDTGGDWREEGRCVVPALDWANDAAALTEAGRRADAVAVELRRKQQTANGSETEAPPAVMLKEQQQREPDRAKVKPPAAGRASKTPAAAALPSKPNQQLLSRATQRQEELLAAAEEFRRQLLASTSQQQAEDDQKDAEMPDAAAPAAAPACESNDDPLAQATAAAIAEDLVTLANVAVSALPPPSQPQPQAAQVPPLQPQQQHQALSTPTRPPVLVQTSESVQTPIYIVAGPPHTADTGRGIQHQQQSVLHHTQQQQHQQQQSVLHHTQQQQHQHQPMLHHAQQQQHQQQPLLHHAQQQQHQQQPLLHHTQQQQQQQTVRVISRPNTSGFGKPVIVVQKPAMSGASKIVASPGQQPQLHQQHHQLLFATAPTARTQTNTSVAAASGAAAAPSLPVHGVDLDEEQPPMPPPQQPQEPQPPHMAGSVSSISMSMALTLAAASSASSNASSTMILAPTSSPSASATDWRASALDLLDRLARWPDSRRPTAGGLAGIRARLLAGEYRALEELDADVRLMKGAGAEMLAAYEAELAGLRDRLGVNNNNNTSLAPPGFKKRRYL</sequence>
<protein>
    <recommendedName>
        <fullName evidence="4">ENT domain-containing protein</fullName>
    </recommendedName>
</protein>
<dbReference type="PROSITE" id="PS51138">
    <property type="entry name" value="ENT"/>
    <property type="match status" value="1"/>
</dbReference>
<dbReference type="GO" id="GO:0006355">
    <property type="term" value="P:regulation of DNA-templated transcription"/>
    <property type="evidence" value="ECO:0007669"/>
    <property type="project" value="InterPro"/>
</dbReference>
<dbReference type="InterPro" id="IPR036142">
    <property type="entry name" value="ENT_dom-like_sf"/>
</dbReference>
<comment type="caution">
    <text evidence="5">The sequence shown here is derived from an EMBL/GenBank/DDBJ whole genome shotgun (WGS) entry which is preliminary data.</text>
</comment>
<feature type="region of interest" description="Disordered" evidence="3">
    <location>
        <begin position="328"/>
        <end position="429"/>
    </location>
</feature>
<dbReference type="OrthoDB" id="10035579at2759"/>
<evidence type="ECO:0000313" key="5">
    <source>
        <dbReference type="EMBL" id="PAA75095.1"/>
    </source>
</evidence>
<accession>A0A267FMS0</accession>
<feature type="compositionally biased region" description="Low complexity" evidence="3">
    <location>
        <begin position="287"/>
        <end position="306"/>
    </location>
</feature>
<gene>
    <name evidence="5" type="ORF">BOX15_Mlig025050g1</name>
</gene>
<dbReference type="Pfam" id="PF03735">
    <property type="entry name" value="ENT"/>
    <property type="match status" value="1"/>
</dbReference>
<proteinExistence type="predicted"/>
<dbReference type="PANTHER" id="PTHR16500">
    <property type="entry name" value="BRCA2-INTERACTING TRANSCRIPTIONAL REPRESSOR EMSY"/>
    <property type="match status" value="1"/>
</dbReference>
<feature type="domain" description="ENT" evidence="4">
    <location>
        <begin position="30"/>
        <end position="114"/>
    </location>
</feature>
<dbReference type="SUPFAM" id="SSF158639">
    <property type="entry name" value="ENT-like"/>
    <property type="match status" value="1"/>
</dbReference>
<evidence type="ECO:0000259" key="4">
    <source>
        <dbReference type="PROSITE" id="PS51138"/>
    </source>
</evidence>
<comment type="subcellular location">
    <subcellularLocation>
        <location evidence="1">Nucleus</location>
    </subcellularLocation>
</comment>
<organism evidence="5 6">
    <name type="scientific">Macrostomum lignano</name>
    <dbReference type="NCBI Taxonomy" id="282301"/>
    <lineage>
        <taxon>Eukaryota</taxon>
        <taxon>Metazoa</taxon>
        <taxon>Spiralia</taxon>
        <taxon>Lophotrochozoa</taxon>
        <taxon>Platyhelminthes</taxon>
        <taxon>Rhabditophora</taxon>
        <taxon>Macrostomorpha</taxon>
        <taxon>Macrostomida</taxon>
        <taxon>Macrostomidae</taxon>
        <taxon>Macrostomum</taxon>
    </lineage>
</organism>
<dbReference type="PANTHER" id="PTHR16500:SF3">
    <property type="entry name" value="BRCA2-INTERACTING TRANSCRIPTIONAL REPRESSOR EMSY"/>
    <property type="match status" value="1"/>
</dbReference>
<dbReference type="Gene3D" id="1.10.1240.40">
    <property type="entry name" value="ENT domain"/>
    <property type="match status" value="1"/>
</dbReference>
<dbReference type="InterPro" id="IPR033482">
    <property type="entry name" value="EMSY"/>
</dbReference>
<evidence type="ECO:0000256" key="2">
    <source>
        <dbReference type="ARBA" id="ARBA00023242"/>
    </source>
</evidence>
<evidence type="ECO:0000313" key="6">
    <source>
        <dbReference type="Proteomes" id="UP000215902"/>
    </source>
</evidence>
<name>A0A267FMS0_9PLAT</name>
<dbReference type="EMBL" id="NIVC01000903">
    <property type="protein sequence ID" value="PAA75095.1"/>
    <property type="molecule type" value="Genomic_DNA"/>
</dbReference>
<feature type="region of interest" description="Disordered" evidence="3">
    <location>
        <begin position="142"/>
        <end position="202"/>
    </location>
</feature>
<evidence type="ECO:0000256" key="1">
    <source>
        <dbReference type="ARBA" id="ARBA00004123"/>
    </source>
</evidence>
<evidence type="ECO:0000256" key="3">
    <source>
        <dbReference type="SAM" id="MobiDB-lite"/>
    </source>
</evidence>
<feature type="region of interest" description="Disordered" evidence="3">
    <location>
        <begin position="280"/>
        <end position="310"/>
    </location>
</feature>
<feature type="compositionally biased region" description="Polar residues" evidence="3">
    <location>
        <begin position="193"/>
        <end position="202"/>
    </location>
</feature>
<feature type="region of interest" description="Disordered" evidence="3">
    <location>
        <begin position="221"/>
        <end position="254"/>
    </location>
</feature>
<feature type="compositionally biased region" description="Low complexity" evidence="3">
    <location>
        <begin position="342"/>
        <end position="416"/>
    </location>
</feature>